<evidence type="ECO:0000313" key="2">
    <source>
        <dbReference type="EMBL" id="MFC0540642.1"/>
    </source>
</evidence>
<evidence type="ECO:0000259" key="1">
    <source>
        <dbReference type="Pfam" id="PF03372"/>
    </source>
</evidence>
<dbReference type="GO" id="GO:0004519">
    <property type="term" value="F:endonuclease activity"/>
    <property type="evidence" value="ECO:0007669"/>
    <property type="project" value="UniProtKB-KW"/>
</dbReference>
<proteinExistence type="predicted"/>
<gene>
    <name evidence="2" type="ORF">ACFFH7_04065</name>
</gene>
<dbReference type="InterPro" id="IPR005135">
    <property type="entry name" value="Endo/exonuclease/phosphatase"/>
</dbReference>
<keyword evidence="2" id="KW-0540">Nuclease</keyword>
<dbReference type="EMBL" id="JBHLUD010000001">
    <property type="protein sequence ID" value="MFC0540642.1"/>
    <property type="molecule type" value="Genomic_DNA"/>
</dbReference>
<dbReference type="RefSeq" id="WP_273939453.1">
    <property type="nucleotide sequence ID" value="NZ_CP097263.1"/>
</dbReference>
<protein>
    <submittedName>
        <fullName evidence="2">Endonuclease/exonuclease/phosphatase family protein</fullName>
    </submittedName>
</protein>
<feature type="domain" description="Endonuclease/exonuclease/phosphatase" evidence="1">
    <location>
        <begin position="7"/>
        <end position="259"/>
    </location>
</feature>
<accession>A0ABV6MKK3</accession>
<keyword evidence="2" id="KW-0255">Endonuclease</keyword>
<dbReference type="SUPFAM" id="SSF56219">
    <property type="entry name" value="DNase I-like"/>
    <property type="match status" value="1"/>
</dbReference>
<sequence>MLLKAVSYNALNLFESSEPGELARYERVAQVLRDVDADIVAVQEIIAIDGSTAGARLEQFGEMIGRACLHAPHAPAVAVGNQRFHVGLLWRADRVEVVPGSFWASGRTDFWHALARLTVVVDGARFRVASHHATPFGRHMRADQMERVVASLTRPHDRAPGAVAADWNCVSADRVPDDQGRLGYYDPDPYAGLTWHDDMVYQCRWESSETGQRRHWADREPGEVLAAGGLVDAAAALKAAWEPTVGHWATDPSGPRRIDAWKCTNDFVAALRDVEVVRTDLARLASDHLPVVMTVETDDLRR</sequence>
<keyword evidence="2" id="KW-0378">Hydrolase</keyword>
<evidence type="ECO:0000313" key="3">
    <source>
        <dbReference type="Proteomes" id="UP001589810"/>
    </source>
</evidence>
<organism evidence="2 3">
    <name type="scientific">Kutzneria chonburiensis</name>
    <dbReference type="NCBI Taxonomy" id="1483604"/>
    <lineage>
        <taxon>Bacteria</taxon>
        <taxon>Bacillati</taxon>
        <taxon>Actinomycetota</taxon>
        <taxon>Actinomycetes</taxon>
        <taxon>Pseudonocardiales</taxon>
        <taxon>Pseudonocardiaceae</taxon>
        <taxon>Kutzneria</taxon>
    </lineage>
</organism>
<dbReference type="Gene3D" id="3.60.10.10">
    <property type="entry name" value="Endonuclease/exonuclease/phosphatase"/>
    <property type="match status" value="1"/>
</dbReference>
<dbReference type="InterPro" id="IPR036691">
    <property type="entry name" value="Endo/exonu/phosph_ase_sf"/>
</dbReference>
<comment type="caution">
    <text evidence="2">The sequence shown here is derived from an EMBL/GenBank/DDBJ whole genome shotgun (WGS) entry which is preliminary data.</text>
</comment>
<dbReference type="Pfam" id="PF03372">
    <property type="entry name" value="Exo_endo_phos"/>
    <property type="match status" value="1"/>
</dbReference>
<reference evidence="2 3" key="1">
    <citation type="submission" date="2024-09" db="EMBL/GenBank/DDBJ databases">
        <authorList>
            <person name="Sun Q."/>
            <person name="Mori K."/>
        </authorList>
    </citation>
    <scope>NUCLEOTIDE SEQUENCE [LARGE SCALE GENOMIC DNA]</scope>
    <source>
        <strain evidence="2 3">TBRC 1432</strain>
    </source>
</reference>
<name>A0ABV6MKK3_9PSEU</name>
<keyword evidence="3" id="KW-1185">Reference proteome</keyword>
<dbReference type="Proteomes" id="UP001589810">
    <property type="component" value="Unassembled WGS sequence"/>
</dbReference>